<name>A0ACC2I5J7_9PLEO</name>
<evidence type="ECO:0000313" key="1">
    <source>
        <dbReference type="EMBL" id="KAJ8110622.1"/>
    </source>
</evidence>
<dbReference type="EMBL" id="JAPHNI010000481">
    <property type="protein sequence ID" value="KAJ8110622.1"/>
    <property type="molecule type" value="Genomic_DNA"/>
</dbReference>
<evidence type="ECO:0000313" key="2">
    <source>
        <dbReference type="Proteomes" id="UP001153331"/>
    </source>
</evidence>
<organism evidence="1 2">
    <name type="scientific">Boeremia exigua</name>
    <dbReference type="NCBI Taxonomy" id="749465"/>
    <lineage>
        <taxon>Eukaryota</taxon>
        <taxon>Fungi</taxon>
        <taxon>Dikarya</taxon>
        <taxon>Ascomycota</taxon>
        <taxon>Pezizomycotina</taxon>
        <taxon>Dothideomycetes</taxon>
        <taxon>Pleosporomycetidae</taxon>
        <taxon>Pleosporales</taxon>
        <taxon>Pleosporineae</taxon>
        <taxon>Didymellaceae</taxon>
        <taxon>Boeremia</taxon>
    </lineage>
</organism>
<proteinExistence type="predicted"/>
<keyword evidence="2" id="KW-1185">Reference proteome</keyword>
<sequence>MTTGDTIVTPTIVIGVDFGTTYSGISWALESSTPSIRIISDWPNPWSTNANAPKVPSVISYDEDGSPPKWGYECDPSAPRVFRWFKLLLCNLRPVITIPAIWKESMKDKMRRIAEDAGIPDNLTFVSEPEAAALTILKQQESCGSLAVDDCFVICDAGGGTVDLISYKVLSLNPLSIEECAEGEGDLCGSFDKVKRTYTGDNNEILVTLFGVHDNSEYGIKRGAIMMTPTVLETTFEKVMSRVMSLLDGQRQQTLNAGSQIKAILLAGGFGMNRYLYKRIKETYACKNIDTLCAADAWASICQGATMHGLELSFGDKQATVQSRIMRYSYGICSHAESSSDTKMHWFLEKGTRIEVGQIKELPISSTVKATFSFKTRVLTETVYYCAYEHPPELKEDSKQQLSTPNLSGCLLRVMSRRQTPLRSSLRHQLDEVMAERERVGGLQSRKQVQRRRVPTMRHVQQ</sequence>
<dbReference type="Proteomes" id="UP001153331">
    <property type="component" value="Unassembled WGS sequence"/>
</dbReference>
<accession>A0ACC2I5J7</accession>
<gene>
    <name evidence="1" type="ORF">OPT61_g6578</name>
</gene>
<comment type="caution">
    <text evidence="1">The sequence shown here is derived from an EMBL/GenBank/DDBJ whole genome shotgun (WGS) entry which is preliminary data.</text>
</comment>
<reference evidence="1" key="1">
    <citation type="submission" date="2022-11" db="EMBL/GenBank/DDBJ databases">
        <title>Genome Sequence of Boeremia exigua.</title>
        <authorList>
            <person name="Buettner E."/>
        </authorList>
    </citation>
    <scope>NUCLEOTIDE SEQUENCE</scope>
    <source>
        <strain evidence="1">CU02</strain>
    </source>
</reference>
<protein>
    <submittedName>
        <fullName evidence="1">Uncharacterized protein</fullName>
    </submittedName>
</protein>